<evidence type="ECO:0000256" key="4">
    <source>
        <dbReference type="SAM" id="MobiDB-lite"/>
    </source>
</evidence>
<feature type="domain" description="SHSP" evidence="5">
    <location>
        <begin position="192"/>
        <end position="314"/>
    </location>
</feature>
<reference evidence="6 7" key="1">
    <citation type="submission" date="2018-01" db="EMBL/GenBank/DDBJ databases">
        <title>Harnessing the power of phylogenomics to disentangle the directionality and signatures of interkingdom host jumping in the parasitic fungal genus Tolypocladium.</title>
        <authorList>
            <person name="Quandt C.A."/>
            <person name="Patterson W."/>
            <person name="Spatafora J.W."/>
        </authorList>
    </citation>
    <scope>NUCLEOTIDE SEQUENCE [LARGE SCALE GENOMIC DNA]</scope>
    <source>
        <strain evidence="6 7">NRBC 100945</strain>
    </source>
</reference>
<dbReference type="EMBL" id="PKSG01000314">
    <property type="protein sequence ID" value="POR36592.1"/>
    <property type="molecule type" value="Genomic_DNA"/>
</dbReference>
<dbReference type="AlphaFoldDB" id="A0A2S4L2C7"/>
<protein>
    <submittedName>
        <fullName evidence="6">Heat shock protein 16</fullName>
    </submittedName>
</protein>
<dbReference type="SUPFAM" id="SSF49764">
    <property type="entry name" value="HSP20-like chaperones"/>
    <property type="match status" value="1"/>
</dbReference>
<feature type="region of interest" description="Disordered" evidence="4">
    <location>
        <begin position="22"/>
        <end position="161"/>
    </location>
</feature>
<feature type="compositionally biased region" description="Acidic residues" evidence="4">
    <location>
        <begin position="103"/>
        <end position="120"/>
    </location>
</feature>
<keyword evidence="7" id="KW-1185">Reference proteome</keyword>
<organism evidence="6 7">
    <name type="scientific">Tolypocladium paradoxum</name>
    <dbReference type="NCBI Taxonomy" id="94208"/>
    <lineage>
        <taxon>Eukaryota</taxon>
        <taxon>Fungi</taxon>
        <taxon>Dikarya</taxon>
        <taxon>Ascomycota</taxon>
        <taxon>Pezizomycotina</taxon>
        <taxon>Sordariomycetes</taxon>
        <taxon>Hypocreomycetidae</taxon>
        <taxon>Hypocreales</taxon>
        <taxon>Ophiocordycipitaceae</taxon>
        <taxon>Tolypocladium</taxon>
    </lineage>
</organism>
<gene>
    <name evidence="6" type="ORF">TPAR_03281</name>
</gene>
<dbReference type="STRING" id="94208.A0A2S4L2C7"/>
<dbReference type="InterPro" id="IPR031107">
    <property type="entry name" value="Small_HSP"/>
</dbReference>
<dbReference type="Gene3D" id="2.60.40.790">
    <property type="match status" value="1"/>
</dbReference>
<evidence type="ECO:0000256" key="1">
    <source>
        <dbReference type="ARBA" id="ARBA00023016"/>
    </source>
</evidence>
<evidence type="ECO:0000313" key="6">
    <source>
        <dbReference type="EMBL" id="POR36592.1"/>
    </source>
</evidence>
<feature type="compositionally biased region" description="Basic residues" evidence="4">
    <location>
        <begin position="132"/>
        <end position="143"/>
    </location>
</feature>
<dbReference type="Proteomes" id="UP000237481">
    <property type="component" value="Unassembled WGS sequence"/>
</dbReference>
<dbReference type="PANTHER" id="PTHR11527">
    <property type="entry name" value="HEAT-SHOCK PROTEIN 20 FAMILY MEMBER"/>
    <property type="match status" value="1"/>
</dbReference>
<sequence length="314" mass="34001">MASQDQNRGSMPFWEFFQAFDPSRATGHGWGPWSHDDEHGGYGSGWGGRRGRRHGCRGHGRDHQGHGRRRRCDGNEDDAAAPANAARREAQANDEKGEGSPDTMDEDVPDPAEVTPDEDEHPPPPYGPGHPGHGHGRCRRGGPRRGGFGHRGGPHNPPFDLPGMMRGVMNHPFFQGLRDQAQRYAGPNTAPDGGDAFSPPVDVFNTQAAYVVHVALPGARREDMGVAWNPDAGTLDVAGVVHRPGDEAFLGTLAAGERRVGVFERSIALPPPGAGDREDVDGFHITAKMEDGLLVVVVPKVEKEWTEIRKVDIE</sequence>
<accession>A0A2S4L2C7</accession>
<feature type="compositionally biased region" description="Basic residues" evidence="4">
    <location>
        <begin position="49"/>
        <end position="58"/>
    </location>
</feature>
<keyword evidence="1 6" id="KW-0346">Stress response</keyword>
<proteinExistence type="inferred from homology"/>
<name>A0A2S4L2C7_9HYPO</name>
<dbReference type="Pfam" id="PF00011">
    <property type="entry name" value="HSP20"/>
    <property type="match status" value="1"/>
</dbReference>
<evidence type="ECO:0000256" key="2">
    <source>
        <dbReference type="PROSITE-ProRule" id="PRU00285"/>
    </source>
</evidence>
<comment type="similarity">
    <text evidence="2 3">Belongs to the small heat shock protein (HSP20) family.</text>
</comment>
<dbReference type="PROSITE" id="PS01031">
    <property type="entry name" value="SHSP"/>
    <property type="match status" value="1"/>
</dbReference>
<dbReference type="InterPro" id="IPR002068">
    <property type="entry name" value="A-crystallin/Hsp20_dom"/>
</dbReference>
<dbReference type="OrthoDB" id="5511210at2759"/>
<comment type="caution">
    <text evidence="6">The sequence shown here is derived from an EMBL/GenBank/DDBJ whole genome shotgun (WGS) entry which is preliminary data.</text>
</comment>
<evidence type="ECO:0000259" key="5">
    <source>
        <dbReference type="PROSITE" id="PS01031"/>
    </source>
</evidence>
<feature type="compositionally biased region" description="Basic and acidic residues" evidence="4">
    <location>
        <begin position="86"/>
        <end position="99"/>
    </location>
</feature>
<dbReference type="CDD" id="cd06464">
    <property type="entry name" value="ACD_sHsps-like"/>
    <property type="match status" value="1"/>
</dbReference>
<evidence type="ECO:0000313" key="7">
    <source>
        <dbReference type="Proteomes" id="UP000237481"/>
    </source>
</evidence>
<evidence type="ECO:0000256" key="3">
    <source>
        <dbReference type="RuleBase" id="RU003616"/>
    </source>
</evidence>
<dbReference type="InterPro" id="IPR008978">
    <property type="entry name" value="HSP20-like_chaperone"/>
</dbReference>